<dbReference type="InterPro" id="IPR034741">
    <property type="entry name" value="Terpene_cyclase-like_1_C"/>
</dbReference>
<proteinExistence type="predicted"/>
<dbReference type="PANTHER" id="PTHR31225">
    <property type="entry name" value="OS04G0344100 PROTEIN-RELATED"/>
    <property type="match status" value="1"/>
</dbReference>
<dbReference type="InterPro" id="IPR036965">
    <property type="entry name" value="Terpene_synth_N_sf"/>
</dbReference>
<dbReference type="Pfam" id="PF03936">
    <property type="entry name" value="Terpene_synth_C"/>
    <property type="match status" value="1"/>
</dbReference>
<protein>
    <recommendedName>
        <fullName evidence="8">Sesquiterpene synthase</fullName>
    </recommendedName>
</protein>
<evidence type="ECO:0000256" key="2">
    <source>
        <dbReference type="ARBA" id="ARBA00022723"/>
    </source>
</evidence>
<dbReference type="InterPro" id="IPR044814">
    <property type="entry name" value="Terpene_cyclase_plant_C1"/>
</dbReference>
<dbReference type="SFLD" id="SFLDS00005">
    <property type="entry name" value="Isoprenoid_Synthase_Type_I"/>
    <property type="match status" value="1"/>
</dbReference>
<dbReference type="AlphaFoldDB" id="A0A9Q1K309"/>
<dbReference type="InterPro" id="IPR050148">
    <property type="entry name" value="Terpene_synthase-like"/>
</dbReference>
<dbReference type="FunFam" id="1.10.600.10:FF:000007">
    <property type="entry name" value="Isoprene synthase, chloroplastic"/>
    <property type="match status" value="1"/>
</dbReference>
<evidence type="ECO:0000259" key="4">
    <source>
        <dbReference type="Pfam" id="PF01397"/>
    </source>
</evidence>
<dbReference type="Proteomes" id="UP001153076">
    <property type="component" value="Unassembled WGS sequence"/>
</dbReference>
<feature type="domain" description="Terpene synthase metal-binding" evidence="5">
    <location>
        <begin position="266"/>
        <end position="505"/>
    </location>
</feature>
<organism evidence="6 7">
    <name type="scientific">Carnegiea gigantea</name>
    <dbReference type="NCBI Taxonomy" id="171969"/>
    <lineage>
        <taxon>Eukaryota</taxon>
        <taxon>Viridiplantae</taxon>
        <taxon>Streptophyta</taxon>
        <taxon>Embryophyta</taxon>
        <taxon>Tracheophyta</taxon>
        <taxon>Spermatophyta</taxon>
        <taxon>Magnoliopsida</taxon>
        <taxon>eudicotyledons</taxon>
        <taxon>Gunneridae</taxon>
        <taxon>Pentapetalae</taxon>
        <taxon>Caryophyllales</taxon>
        <taxon>Cactineae</taxon>
        <taxon>Cactaceae</taxon>
        <taxon>Cactoideae</taxon>
        <taxon>Echinocereeae</taxon>
        <taxon>Carnegiea</taxon>
    </lineage>
</organism>
<name>A0A9Q1K309_9CARY</name>
<dbReference type="SUPFAM" id="SSF48576">
    <property type="entry name" value="Terpenoid synthases"/>
    <property type="match status" value="1"/>
</dbReference>
<comment type="caution">
    <text evidence="6">The sequence shown here is derived from an EMBL/GenBank/DDBJ whole genome shotgun (WGS) entry which is preliminary data.</text>
</comment>
<dbReference type="GO" id="GO:0010333">
    <property type="term" value="F:terpene synthase activity"/>
    <property type="evidence" value="ECO:0007669"/>
    <property type="project" value="InterPro"/>
</dbReference>
<evidence type="ECO:0000256" key="1">
    <source>
        <dbReference type="ARBA" id="ARBA00001946"/>
    </source>
</evidence>
<dbReference type="InterPro" id="IPR005630">
    <property type="entry name" value="Terpene_synthase_metal-bd"/>
</dbReference>
<dbReference type="SFLD" id="SFLDG01019">
    <property type="entry name" value="Terpene_Cyclase_Like_1_C_Termi"/>
    <property type="match status" value="1"/>
</dbReference>
<evidence type="ECO:0000313" key="7">
    <source>
        <dbReference type="Proteomes" id="UP001153076"/>
    </source>
</evidence>
<dbReference type="Gene3D" id="1.10.600.10">
    <property type="entry name" value="Farnesyl Diphosphate Synthase"/>
    <property type="match status" value="1"/>
</dbReference>
<keyword evidence="2" id="KW-0479">Metal-binding</keyword>
<gene>
    <name evidence="6" type="ORF">Cgig2_023431</name>
</gene>
<dbReference type="FunFam" id="1.50.10.130:FF:000001">
    <property type="entry name" value="Isoprene synthase, chloroplastic"/>
    <property type="match status" value="1"/>
</dbReference>
<evidence type="ECO:0008006" key="8">
    <source>
        <dbReference type="Google" id="ProtNLM"/>
    </source>
</evidence>
<dbReference type="OrthoDB" id="1877784at2759"/>
<dbReference type="Gene3D" id="1.50.10.130">
    <property type="entry name" value="Terpene synthase, N-terminal domain"/>
    <property type="match status" value="1"/>
</dbReference>
<dbReference type="InterPro" id="IPR008930">
    <property type="entry name" value="Terpenoid_cyclase/PrenylTrfase"/>
</dbReference>
<dbReference type="CDD" id="cd00684">
    <property type="entry name" value="Terpene_cyclase_plant_C1"/>
    <property type="match status" value="1"/>
</dbReference>
<dbReference type="PANTHER" id="PTHR31225:SF221">
    <property type="entry name" value="(-)-GERMACRENE D SYNTHASE"/>
    <property type="match status" value="1"/>
</dbReference>
<reference evidence="6" key="1">
    <citation type="submission" date="2022-04" db="EMBL/GenBank/DDBJ databases">
        <title>Carnegiea gigantea Genome sequencing and assembly v2.</title>
        <authorList>
            <person name="Copetti D."/>
            <person name="Sanderson M.J."/>
            <person name="Burquez A."/>
            <person name="Wojciechowski M.F."/>
        </authorList>
    </citation>
    <scope>NUCLEOTIDE SEQUENCE</scope>
    <source>
        <strain evidence="6">SGP5-SGP5p</strain>
        <tissue evidence="6">Aerial part</tissue>
    </source>
</reference>
<sequence>MANSFVASATLNGCSSNSKEEVTRPLAHFHPNVWGDHFLNYIPPPQETQLKWRQELERLKEEVRKKLVAAGGDPKERIIYIDAIEQLGVAYHLEEEIEAILQQFYDKYNEHDYLYNDDLHYIALRFRILRQHGFVVSSHVFERFKSEDGSFKESMPIEGQGILNLYEASHLRVHGEKILDEAMEFTTSQLKSLAGKLSEPLATQVTQALKLPLHRGVARLRSRYYIDNYASNPSHDKILLRFAKIDFNLLQSMHLEELQDLSRWWKSLHISTKLPYARDRLVEAYFWVLGVFYEPQYALGREVFTKIYKMTSILDDTYDAYGLFDELGLFTEAVHRWDKSCTNKLPDYMKLVYEYVLNTFDDCERDLAKVGTSHFVSYIRHMINDQCQAYFQEAKWLHEKYIPTYDEYMETANVSLGYTLLTSVAFLAMGRLATDEAFQWASQTVGLVKDSCVIGRLMSDVASHKREQKRNHIASAVECYMAQYGVSEEKAIVELYKEAEEAWKDLNKDMFRPTKFPRPLQILIVNLTRVLEVFYRLGDDEYTVVNQNAQDKIKAVLVDPIAL</sequence>
<dbReference type="Pfam" id="PF01397">
    <property type="entry name" value="Terpene_synth"/>
    <property type="match status" value="1"/>
</dbReference>
<dbReference type="EMBL" id="JAKOGI010000355">
    <property type="protein sequence ID" value="KAJ8436256.1"/>
    <property type="molecule type" value="Genomic_DNA"/>
</dbReference>
<dbReference type="GO" id="GO:0000287">
    <property type="term" value="F:magnesium ion binding"/>
    <property type="evidence" value="ECO:0007669"/>
    <property type="project" value="InterPro"/>
</dbReference>
<comment type="cofactor">
    <cofactor evidence="1">
        <name>Mg(2+)</name>
        <dbReference type="ChEBI" id="CHEBI:18420"/>
    </cofactor>
</comment>
<evidence type="ECO:0000259" key="5">
    <source>
        <dbReference type="Pfam" id="PF03936"/>
    </source>
</evidence>
<dbReference type="GO" id="GO:0016102">
    <property type="term" value="P:diterpenoid biosynthetic process"/>
    <property type="evidence" value="ECO:0007669"/>
    <property type="project" value="InterPro"/>
</dbReference>
<dbReference type="SUPFAM" id="SSF48239">
    <property type="entry name" value="Terpenoid cyclases/Protein prenyltransferases"/>
    <property type="match status" value="1"/>
</dbReference>
<dbReference type="InterPro" id="IPR008949">
    <property type="entry name" value="Isoprenoid_synthase_dom_sf"/>
</dbReference>
<dbReference type="InterPro" id="IPR001906">
    <property type="entry name" value="Terpene_synth_N"/>
</dbReference>
<evidence type="ECO:0000313" key="6">
    <source>
        <dbReference type="EMBL" id="KAJ8436256.1"/>
    </source>
</evidence>
<evidence type="ECO:0000256" key="3">
    <source>
        <dbReference type="ARBA" id="ARBA00023239"/>
    </source>
</evidence>
<accession>A0A9Q1K309</accession>
<feature type="domain" description="Terpene synthase N-terminal" evidence="4">
    <location>
        <begin position="33"/>
        <end position="209"/>
    </location>
</feature>
<keyword evidence="7" id="KW-1185">Reference proteome</keyword>
<keyword evidence="3" id="KW-0456">Lyase</keyword>